<feature type="transmembrane region" description="Helical" evidence="7">
    <location>
        <begin position="228"/>
        <end position="249"/>
    </location>
</feature>
<evidence type="ECO:0000313" key="9">
    <source>
        <dbReference type="EMBL" id="RJX41557.1"/>
    </source>
</evidence>
<evidence type="ECO:0000256" key="5">
    <source>
        <dbReference type="ARBA" id="ARBA00022989"/>
    </source>
</evidence>
<feature type="transmembrane region" description="Helical" evidence="7">
    <location>
        <begin position="60"/>
        <end position="79"/>
    </location>
</feature>
<feature type="transmembrane region" description="Helical" evidence="7">
    <location>
        <begin position="361"/>
        <end position="379"/>
    </location>
</feature>
<dbReference type="PANTHER" id="PTHR42718">
    <property type="entry name" value="MAJOR FACILITATOR SUPERFAMILY MULTIDRUG TRANSPORTER MFSC"/>
    <property type="match status" value="1"/>
</dbReference>
<feature type="transmembrane region" description="Helical" evidence="7">
    <location>
        <begin position="337"/>
        <end position="355"/>
    </location>
</feature>
<evidence type="ECO:0000256" key="6">
    <source>
        <dbReference type="ARBA" id="ARBA00023136"/>
    </source>
</evidence>
<keyword evidence="2" id="KW-0813">Transport</keyword>
<dbReference type="OrthoDB" id="9816041at2"/>
<feature type="transmembrane region" description="Helical" evidence="7">
    <location>
        <begin position="114"/>
        <end position="134"/>
    </location>
</feature>
<dbReference type="Proteomes" id="UP000267798">
    <property type="component" value="Unassembled WGS sequence"/>
</dbReference>
<keyword evidence="4 7" id="KW-0812">Transmembrane</keyword>
<evidence type="ECO:0000256" key="7">
    <source>
        <dbReference type="SAM" id="Phobius"/>
    </source>
</evidence>
<feature type="transmembrane region" description="Helical" evidence="7">
    <location>
        <begin position="171"/>
        <end position="191"/>
    </location>
</feature>
<protein>
    <submittedName>
        <fullName evidence="9">DHA2 family efflux MFS transporter permease subunit</fullName>
    </submittedName>
</protein>
<sequence>MEASIQTNAPKQASTTPILISLLLGCFIGMFSETALNIALPELMKQLQVGPTTIQWLTTGYMLVLGIMGPVSGLLLQWFSTRQLFIASLSLSTLGSLIAGLAPSFEVLLAARIFQASGTALLMPLMLNAILILFPPERRGAAMGLMGLVLTFAPASGPTIAGLIIEKLSWHWIFWISSSILFVSLLIGIIFLKNISELTRPKIDLLSIVLSTIGFGSLLFGFSKAGEIGWDNILVISFFIVGVLGLILFTWRQFRIESPLMNLRVFRYRMFSLSVVLFVVVMMLLLSSMLLLPMLLQSGLGKNPLQAGLLLLPGTLISGVLAPFMGKLFDKYGPRKLIIPGLILVGIIMFLFSTISLSSSTMFVIVLDCVLMIALSMVMMPGQTNGMNQLPAEAYPHGTAIMSTLTQVAGAIGSALAMTMLSMGQTSFLRDKGFDMSGGLNLGQVDPAMIEHLPASFVFGIKGAFIFAGAMTIIALFISFFMKHVKSSESNKSMMH</sequence>
<keyword evidence="3" id="KW-1003">Cell membrane</keyword>
<dbReference type="GO" id="GO:0005886">
    <property type="term" value="C:plasma membrane"/>
    <property type="evidence" value="ECO:0007669"/>
    <property type="project" value="UniProtKB-SubCell"/>
</dbReference>
<dbReference type="InterPro" id="IPR011701">
    <property type="entry name" value="MFS"/>
</dbReference>
<feature type="transmembrane region" description="Helical" evidence="7">
    <location>
        <begin position="457"/>
        <end position="482"/>
    </location>
</feature>
<dbReference type="GO" id="GO:0022857">
    <property type="term" value="F:transmembrane transporter activity"/>
    <property type="evidence" value="ECO:0007669"/>
    <property type="project" value="InterPro"/>
</dbReference>
<keyword evidence="5 7" id="KW-1133">Transmembrane helix</keyword>
<dbReference type="InterPro" id="IPR020846">
    <property type="entry name" value="MFS_dom"/>
</dbReference>
<keyword evidence="6 7" id="KW-0472">Membrane</keyword>
<feature type="transmembrane region" description="Helical" evidence="7">
    <location>
        <begin position="84"/>
        <end position="102"/>
    </location>
</feature>
<comment type="caution">
    <text evidence="9">The sequence shown here is derived from an EMBL/GenBank/DDBJ whole genome shotgun (WGS) entry which is preliminary data.</text>
</comment>
<dbReference type="PANTHER" id="PTHR42718:SF43">
    <property type="entry name" value="LINCOMYCIN RESISTANCE PROTEIN LMRB"/>
    <property type="match status" value="1"/>
</dbReference>
<dbReference type="AlphaFoldDB" id="A0A3A6PJM0"/>
<evidence type="ECO:0000313" key="10">
    <source>
        <dbReference type="Proteomes" id="UP000267798"/>
    </source>
</evidence>
<evidence type="ECO:0000256" key="2">
    <source>
        <dbReference type="ARBA" id="ARBA00022448"/>
    </source>
</evidence>
<dbReference type="Gene3D" id="1.20.1250.20">
    <property type="entry name" value="MFS general substrate transporter like domains"/>
    <property type="match status" value="1"/>
</dbReference>
<feature type="transmembrane region" description="Helical" evidence="7">
    <location>
        <begin position="141"/>
        <end position="165"/>
    </location>
</feature>
<gene>
    <name evidence="9" type="ORF">D3P09_06215</name>
</gene>
<evidence type="ECO:0000259" key="8">
    <source>
        <dbReference type="PROSITE" id="PS50850"/>
    </source>
</evidence>
<evidence type="ECO:0000256" key="3">
    <source>
        <dbReference type="ARBA" id="ARBA00022475"/>
    </source>
</evidence>
<comment type="subcellular location">
    <subcellularLocation>
        <location evidence="1">Cell membrane</location>
        <topology evidence="1">Multi-pass membrane protein</topology>
    </subcellularLocation>
</comment>
<keyword evidence="10" id="KW-1185">Reference proteome</keyword>
<feature type="transmembrane region" description="Helical" evidence="7">
    <location>
        <begin position="307"/>
        <end position="325"/>
    </location>
</feature>
<dbReference type="Pfam" id="PF07690">
    <property type="entry name" value="MFS_1"/>
    <property type="match status" value="1"/>
</dbReference>
<feature type="transmembrane region" description="Helical" evidence="7">
    <location>
        <begin position="203"/>
        <end position="222"/>
    </location>
</feature>
<feature type="transmembrane region" description="Helical" evidence="7">
    <location>
        <begin position="270"/>
        <end position="295"/>
    </location>
</feature>
<dbReference type="PRINTS" id="PR01036">
    <property type="entry name" value="TCRTETB"/>
</dbReference>
<dbReference type="RefSeq" id="WP_120108065.1">
    <property type="nucleotide sequence ID" value="NZ_QXQB01000001.1"/>
</dbReference>
<feature type="domain" description="Major facilitator superfamily (MFS) profile" evidence="8">
    <location>
        <begin position="18"/>
        <end position="487"/>
    </location>
</feature>
<dbReference type="SUPFAM" id="SSF103473">
    <property type="entry name" value="MFS general substrate transporter"/>
    <property type="match status" value="1"/>
</dbReference>
<proteinExistence type="predicted"/>
<accession>A0A3A6PJM0</accession>
<dbReference type="EMBL" id="QXQB01000001">
    <property type="protein sequence ID" value="RJX41557.1"/>
    <property type="molecule type" value="Genomic_DNA"/>
</dbReference>
<feature type="transmembrane region" description="Helical" evidence="7">
    <location>
        <begin position="400"/>
        <end position="421"/>
    </location>
</feature>
<dbReference type="Gene3D" id="1.20.1720.10">
    <property type="entry name" value="Multidrug resistance protein D"/>
    <property type="match status" value="1"/>
</dbReference>
<evidence type="ECO:0000256" key="1">
    <source>
        <dbReference type="ARBA" id="ARBA00004651"/>
    </source>
</evidence>
<dbReference type="InterPro" id="IPR004638">
    <property type="entry name" value="EmrB-like"/>
</dbReference>
<feature type="transmembrane region" description="Helical" evidence="7">
    <location>
        <begin position="18"/>
        <end position="40"/>
    </location>
</feature>
<name>A0A3A6PJM0_9BACL</name>
<dbReference type="PROSITE" id="PS50850">
    <property type="entry name" value="MFS"/>
    <property type="match status" value="1"/>
</dbReference>
<dbReference type="InterPro" id="IPR036259">
    <property type="entry name" value="MFS_trans_sf"/>
</dbReference>
<reference evidence="9 10" key="1">
    <citation type="submission" date="2018-09" db="EMBL/GenBank/DDBJ databases">
        <title>Paenibacillus aracenensis nov. sp. isolated from a cave in southern Spain.</title>
        <authorList>
            <person name="Jurado V."/>
            <person name="Gutierrez-Patricio S."/>
            <person name="Gonzalez-Pimentel J.L."/>
            <person name="Miller A.Z."/>
            <person name="Laiz L."/>
            <person name="Saiz-Jimenez C."/>
        </authorList>
    </citation>
    <scope>NUCLEOTIDE SEQUENCE [LARGE SCALE GENOMIC DNA]</scope>
    <source>
        <strain evidence="9 10">JCM 19203</strain>
    </source>
</reference>
<dbReference type="NCBIfam" id="TIGR00711">
    <property type="entry name" value="efflux_EmrB"/>
    <property type="match status" value="1"/>
</dbReference>
<organism evidence="9 10">
    <name type="scientific">Paenibacillus pinisoli</name>
    <dbReference type="NCBI Taxonomy" id="1276110"/>
    <lineage>
        <taxon>Bacteria</taxon>
        <taxon>Bacillati</taxon>
        <taxon>Bacillota</taxon>
        <taxon>Bacilli</taxon>
        <taxon>Bacillales</taxon>
        <taxon>Paenibacillaceae</taxon>
        <taxon>Paenibacillus</taxon>
    </lineage>
</organism>
<evidence type="ECO:0000256" key="4">
    <source>
        <dbReference type="ARBA" id="ARBA00022692"/>
    </source>
</evidence>